<evidence type="ECO:0000259" key="2">
    <source>
        <dbReference type="PROSITE" id="PS50222"/>
    </source>
</evidence>
<dbReference type="EMBL" id="CAJNIZ010044847">
    <property type="protein sequence ID" value="CAE7702891.1"/>
    <property type="molecule type" value="Genomic_DNA"/>
</dbReference>
<dbReference type="PROSITE" id="PS50222">
    <property type="entry name" value="EF_HAND_2"/>
    <property type="match status" value="1"/>
</dbReference>
<evidence type="ECO:0000313" key="3">
    <source>
        <dbReference type="EMBL" id="CAE7702891.1"/>
    </source>
</evidence>
<dbReference type="InterPro" id="IPR002048">
    <property type="entry name" value="EF_hand_dom"/>
</dbReference>
<gene>
    <name evidence="3" type="ORF">SPIL2461_LOCUS19789</name>
</gene>
<dbReference type="CDD" id="cd20336">
    <property type="entry name" value="Rcat_RBR"/>
    <property type="match status" value="1"/>
</dbReference>
<feature type="region of interest" description="Disordered" evidence="1">
    <location>
        <begin position="219"/>
        <end position="294"/>
    </location>
</feature>
<dbReference type="AlphaFoldDB" id="A0A812X2P0"/>
<dbReference type="GO" id="GO:0005509">
    <property type="term" value="F:calcium ion binding"/>
    <property type="evidence" value="ECO:0007669"/>
    <property type="project" value="InterPro"/>
</dbReference>
<protein>
    <recommendedName>
        <fullName evidence="2">EF-hand domain-containing protein</fullName>
    </recommendedName>
</protein>
<organism evidence="3 4">
    <name type="scientific">Symbiodinium pilosum</name>
    <name type="common">Dinoflagellate</name>
    <dbReference type="NCBI Taxonomy" id="2952"/>
    <lineage>
        <taxon>Eukaryota</taxon>
        <taxon>Sar</taxon>
        <taxon>Alveolata</taxon>
        <taxon>Dinophyceae</taxon>
        <taxon>Suessiales</taxon>
        <taxon>Symbiodiniaceae</taxon>
        <taxon>Symbiodinium</taxon>
    </lineage>
</organism>
<reference evidence="3" key="1">
    <citation type="submission" date="2021-02" db="EMBL/GenBank/DDBJ databases">
        <authorList>
            <person name="Dougan E. K."/>
            <person name="Rhodes N."/>
            <person name="Thang M."/>
            <person name="Chan C."/>
        </authorList>
    </citation>
    <scope>NUCLEOTIDE SEQUENCE</scope>
</reference>
<evidence type="ECO:0000256" key="1">
    <source>
        <dbReference type="SAM" id="MobiDB-lite"/>
    </source>
</evidence>
<proteinExistence type="predicted"/>
<dbReference type="OrthoDB" id="419457at2759"/>
<dbReference type="Proteomes" id="UP000649617">
    <property type="component" value="Unassembled WGS sequence"/>
</dbReference>
<dbReference type="SUPFAM" id="SSF57850">
    <property type="entry name" value="RING/U-box"/>
    <property type="match status" value="1"/>
</dbReference>
<sequence>MGASDLHLWLSSQPHPVAGYRLEDVLAAIRLRTGSLDIFPEDFIRMTTPNFRSGAYLKELAISRTYLPYLSYERPLKYEVAYRLSQLFLLELDFISRLRFHQKRLRQVAISGINIVKFLDMEEGFCAGMGGLLSAMGVRHVLSKGVAGYTRPMEPALCEALMKRINPTDAAFFPADHLGRLLDMPLPTATSYYTWADRMERSPLSESYAYRAASPTRLFDSPSLREPSLREPSPAGRFRATSPRAMSPRRNSRFMEPMSPISPVTPLPDYLLPDSRPPRHHGSKDWDTRSPSPARKHYLSELSTQDPGLSFERSLADTYVSSPARSYSPRRYSAGLSATASPGASPTLGTPFPRRSLHFLDSHEQRALQQTLAVMARQAKLDSMVEDAKTLLPTCCTVEEIFNELDLMRNGYVTLRDIRRFMAGFGFTAKYASYTSLVSDLHLRRKIFHQHSVRGALLLPESLDLRDITMLTLPFTGEGCKAVMACANDAEAASVLYLLRKSEPCPTCGTRAQRDEDAAGCPTVTCPVCRTQFQCRHVEGDRPEVSYPLTSNAKHALYRLLGTTLEAAEELDLDRRELATLLSQEICGLHDVFGAITPGTDGFTQSDLRRCFAVQGLPLPPGEQWDLLWQRYAAPNAISVNFLDFKSQLQPMF</sequence>
<accession>A0A812X2P0</accession>
<keyword evidence="4" id="KW-1185">Reference proteome</keyword>
<evidence type="ECO:0000313" key="4">
    <source>
        <dbReference type="Proteomes" id="UP000649617"/>
    </source>
</evidence>
<feature type="domain" description="EF-hand" evidence="2">
    <location>
        <begin position="398"/>
        <end position="428"/>
    </location>
</feature>
<comment type="caution">
    <text evidence="3">The sequence shown here is derived from an EMBL/GenBank/DDBJ whole genome shotgun (WGS) entry which is preliminary data.</text>
</comment>
<name>A0A812X2P0_SYMPI</name>